<organism evidence="2">
    <name type="scientific">Staphylococcus phage UHP46</name>
    <dbReference type="NCBI Taxonomy" id="3234966"/>
    <lineage>
        <taxon>Viruses</taxon>
        <taxon>Duplodnaviria</taxon>
        <taxon>Heunggongvirae</taxon>
        <taxon>Uroviricota</taxon>
        <taxon>Caudoviricetes</taxon>
        <taxon>Herelleviridae</taxon>
        <taxon>Twortvirinae</taxon>
        <taxon>Sciuriunavirus</taxon>
    </lineage>
</organism>
<dbReference type="EMBL" id="PP995776">
    <property type="protein sequence ID" value="XDJ02766.1"/>
    <property type="molecule type" value="Genomic_DNA"/>
</dbReference>
<accession>A0AB39C7V0</accession>
<name>A0AB39C7V0_9CAUD</name>
<proteinExistence type="predicted"/>
<keyword evidence="1" id="KW-0472">Membrane</keyword>
<keyword evidence="1" id="KW-1133">Transmembrane helix</keyword>
<keyword evidence="1" id="KW-0812">Transmembrane</keyword>
<evidence type="ECO:0000313" key="2">
    <source>
        <dbReference type="EMBL" id="XDJ02766.1"/>
    </source>
</evidence>
<evidence type="ECO:0000256" key="1">
    <source>
        <dbReference type="SAM" id="Phobius"/>
    </source>
</evidence>
<protein>
    <submittedName>
        <fullName evidence="2">Uncharacterized protein</fullName>
    </submittedName>
</protein>
<reference evidence="2" key="1">
    <citation type="submission" date="2024-06" db="EMBL/GenBank/DDBJ databases">
        <authorList>
            <person name="Najeeb S."/>
            <person name="Khan I."/>
            <person name="Muhammad J."/>
            <person name="Abbas A."/>
            <person name="Jahangir M."/>
            <person name="Alvi I.A."/>
            <person name="Ullah A."/>
            <person name="Ullah A."/>
            <person name="Khan A."/>
        </authorList>
    </citation>
    <scope>NUCLEOTIDE SEQUENCE</scope>
</reference>
<sequence>MVVLIIVQILLLVLQVLSLVLLIKTDDDFWLLISNIFFAGVIGITVFILMSYGLA</sequence>
<feature type="transmembrane region" description="Helical" evidence="1">
    <location>
        <begin position="32"/>
        <end position="54"/>
    </location>
</feature>